<dbReference type="InParanoid" id="F0VCJ3"/>
<sequence>MSSGDSVAPHQRAACEQLHGEYKQCLAKSGRTNFSACTDFHSKLRACENMLSTSYCIDEGINLMKCTKKPDSSFCAKEFVAMRECNRPRGPHIVLSPSSSPSSPPHYELRPEVKHLYNVESTDLGAAVAPMRNKQQLDGVADSLKAELNLPGYGHVPYKWESLRPNPGA</sequence>
<dbReference type="OMA" id="FLLFREC"/>
<dbReference type="eggNOG" id="ENOG502SCUQ">
    <property type="taxonomic scope" value="Eukaryota"/>
</dbReference>
<evidence type="ECO:0000313" key="3">
    <source>
        <dbReference type="Proteomes" id="UP000007494"/>
    </source>
</evidence>
<reference evidence="3" key="3">
    <citation type="journal article" date="2012" name="PLoS Pathog.">
        <title>Comparative genomics of the apicomplexan parasites Toxoplasma gondii and Neospora caninum: Coccidia differing in host range and transmission strategy.</title>
        <authorList>
            <person name="Reid A.J."/>
            <person name="Vermont S.J."/>
            <person name="Cotton J.A."/>
            <person name="Harris D."/>
            <person name="Hill-Cawthorne G.A."/>
            <person name="Konen-Waisman S."/>
            <person name="Latham S.M."/>
            <person name="Mourier T."/>
            <person name="Norton R."/>
            <person name="Quail M.A."/>
            <person name="Sanders M."/>
            <person name="Shanmugam D."/>
            <person name="Sohal A."/>
            <person name="Wasmuth J.D."/>
            <person name="Brunk B."/>
            <person name="Grigg M.E."/>
            <person name="Howard J.C."/>
            <person name="Parkinson J."/>
            <person name="Roos D.S."/>
            <person name="Trees A.J."/>
            <person name="Berriman M."/>
            <person name="Pain A."/>
            <person name="Wastling J.M."/>
        </authorList>
    </citation>
    <scope>NUCLEOTIDE SEQUENCE [LARGE SCALE GENOMIC DNA]</scope>
    <source>
        <strain evidence="3">Liverpool</strain>
    </source>
</reference>
<dbReference type="GeneID" id="13444149"/>
<dbReference type="OrthoDB" id="408698at2759"/>
<dbReference type="RefSeq" id="XP_003881715.1">
    <property type="nucleotide sequence ID" value="XM_003881666.1"/>
</dbReference>
<organism evidence="1 3">
    <name type="scientific">Neospora caninum (strain Liverpool)</name>
    <dbReference type="NCBI Taxonomy" id="572307"/>
    <lineage>
        <taxon>Eukaryota</taxon>
        <taxon>Sar</taxon>
        <taxon>Alveolata</taxon>
        <taxon>Apicomplexa</taxon>
        <taxon>Conoidasida</taxon>
        <taxon>Coccidia</taxon>
        <taxon>Eucoccidiorida</taxon>
        <taxon>Eimeriorina</taxon>
        <taxon>Sarcocystidae</taxon>
        <taxon>Neospora</taxon>
    </lineage>
</organism>
<reference evidence="1" key="2">
    <citation type="submission" date="2011-03" db="EMBL/GenBank/DDBJ databases">
        <title>Comparative genomics and transcriptomics of Neospora caninum and Toxoplasma gondii.</title>
        <authorList>
            <person name="Reid A.J."/>
            <person name="Sohal A."/>
            <person name="Harris D."/>
            <person name="Quail M."/>
            <person name="Sanders M."/>
            <person name="Berriman M."/>
            <person name="Wastling J.M."/>
            <person name="Pain A."/>
        </authorList>
    </citation>
    <scope>NUCLEOTIDE SEQUENCE</scope>
    <source>
        <strain evidence="1">Liverpool</strain>
    </source>
</reference>
<dbReference type="EMBL" id="FR823386">
    <property type="protein sequence ID" value="CBZ51682.1"/>
    <property type="molecule type" value="Genomic_DNA"/>
</dbReference>
<dbReference type="Proteomes" id="UP000007494">
    <property type="component" value="Chromosome V"/>
</dbReference>
<gene>
    <name evidence="2" type="ORF">BN1204_014760</name>
    <name evidence="1" type="ORF">NCLIV_014760</name>
</gene>
<reference evidence="2" key="4">
    <citation type="journal article" date="2015" name="PLoS ONE">
        <title>Comprehensive Evaluation of Toxoplasma gondii VEG and Neospora caninum LIV Genomes with Tachyzoite Stage Transcriptome and Proteome Defines Novel Transcript Features.</title>
        <authorList>
            <person name="Ramaprasad A."/>
            <person name="Mourier T."/>
            <person name="Naeem R."/>
            <person name="Malas T.B."/>
            <person name="Moussa E."/>
            <person name="Panigrahi A."/>
            <person name="Vermont S.J."/>
            <person name="Otto T.D."/>
            <person name="Wastling J."/>
            <person name="Pain A."/>
        </authorList>
    </citation>
    <scope>NUCLEOTIDE SEQUENCE</scope>
    <source>
        <strain evidence="2">Liverpool</strain>
    </source>
</reference>
<dbReference type="AlphaFoldDB" id="F0VCJ3"/>
<proteinExistence type="predicted"/>
<evidence type="ECO:0000313" key="2">
    <source>
        <dbReference type="EMBL" id="CEL65636.1"/>
    </source>
</evidence>
<evidence type="ECO:0008006" key="4">
    <source>
        <dbReference type="Google" id="ProtNLM"/>
    </source>
</evidence>
<evidence type="ECO:0000313" key="1">
    <source>
        <dbReference type="EMBL" id="CBZ51682.1"/>
    </source>
</evidence>
<dbReference type="EMBL" id="LN714479">
    <property type="protein sequence ID" value="CEL65636.1"/>
    <property type="molecule type" value="Genomic_DNA"/>
</dbReference>
<reference evidence="1" key="1">
    <citation type="submission" date="2011-02" db="EMBL/GenBank/DDBJ databases">
        <authorList>
            <person name="Aslett M."/>
        </authorList>
    </citation>
    <scope>NUCLEOTIDE SEQUENCE</scope>
    <source>
        <strain evidence="1">Liverpool</strain>
    </source>
</reference>
<dbReference type="VEuPathDB" id="ToxoDB:NCLIV_014760"/>
<name>F0VCJ3_NEOCL</name>
<keyword evidence="3" id="KW-1185">Reference proteome</keyword>
<protein>
    <recommendedName>
        <fullName evidence="4">CHCH domain-containing protein</fullName>
    </recommendedName>
</protein>
<accession>F0VCJ3</accession>